<gene>
    <name evidence="1" type="ORF">JYA62_24410</name>
</gene>
<keyword evidence="2" id="KW-1185">Reference proteome</keyword>
<comment type="caution">
    <text evidence="1">The sequence shown here is derived from an EMBL/GenBank/DDBJ whole genome shotgun (WGS) entry which is preliminary data.</text>
</comment>
<proteinExistence type="predicted"/>
<dbReference type="Proteomes" id="UP000779070">
    <property type="component" value="Unassembled WGS sequence"/>
</dbReference>
<name>A0ABS3A8C7_9VIBR</name>
<evidence type="ECO:0000313" key="1">
    <source>
        <dbReference type="EMBL" id="MBN3580731.1"/>
    </source>
</evidence>
<dbReference type="EMBL" id="JAFHLB010000123">
    <property type="protein sequence ID" value="MBN3580731.1"/>
    <property type="molecule type" value="Genomic_DNA"/>
</dbReference>
<feature type="non-terminal residue" evidence="1">
    <location>
        <position position="103"/>
    </location>
</feature>
<sequence length="103" mass="12415">MIRVFLVVIVHLVSDCTHLTQCPKLMVRINRERALGLSHHQVVERWGMAHKLPPIVQRWLEGQLTHPMEQEKCIEIIERWRERLWDLSWYMKELNYDIACKAN</sequence>
<reference evidence="1 2" key="1">
    <citation type="submission" date="2021-02" db="EMBL/GenBank/DDBJ databases">
        <title>Draft Genome Sequences of 5 Vibrio neptunius Strains Isolated From of Bivalve Hatcheries.</title>
        <authorList>
            <person name="Galvis F."/>
            <person name="Barja J.L."/>
            <person name="Lemos M.L."/>
            <person name="Balado M."/>
        </authorList>
    </citation>
    <scope>NUCLEOTIDE SEQUENCE [LARGE SCALE GENOMIC DNA]</scope>
    <source>
        <strain evidence="1 2">PP-145.98</strain>
    </source>
</reference>
<organism evidence="1 2">
    <name type="scientific">Vibrio neptunius</name>
    <dbReference type="NCBI Taxonomy" id="170651"/>
    <lineage>
        <taxon>Bacteria</taxon>
        <taxon>Pseudomonadati</taxon>
        <taxon>Pseudomonadota</taxon>
        <taxon>Gammaproteobacteria</taxon>
        <taxon>Vibrionales</taxon>
        <taxon>Vibrionaceae</taxon>
        <taxon>Vibrio</taxon>
    </lineage>
</organism>
<protein>
    <submittedName>
        <fullName evidence="1">Transposase</fullName>
    </submittedName>
</protein>
<evidence type="ECO:0000313" key="2">
    <source>
        <dbReference type="Proteomes" id="UP000779070"/>
    </source>
</evidence>
<accession>A0ABS3A8C7</accession>